<evidence type="ECO:0000256" key="4">
    <source>
        <dbReference type="ARBA" id="ARBA00023004"/>
    </source>
</evidence>
<keyword evidence="2" id="KW-0479">Metal-binding</keyword>
<comment type="similarity">
    <text evidence="1">Belongs to the cytochrome P450 family.</text>
</comment>
<evidence type="ECO:0000256" key="1">
    <source>
        <dbReference type="ARBA" id="ARBA00010617"/>
    </source>
</evidence>
<evidence type="ECO:0000313" key="5">
    <source>
        <dbReference type="EMBL" id="CAK9279373.1"/>
    </source>
</evidence>
<feature type="non-terminal residue" evidence="5">
    <location>
        <position position="210"/>
    </location>
</feature>
<keyword evidence="3" id="KW-0560">Oxidoreductase</keyword>
<keyword evidence="4" id="KW-0408">Iron</keyword>
<evidence type="ECO:0000256" key="3">
    <source>
        <dbReference type="ARBA" id="ARBA00023002"/>
    </source>
</evidence>
<protein>
    <recommendedName>
        <fullName evidence="7">Cytochrome P450</fullName>
    </recommendedName>
</protein>
<dbReference type="Gene3D" id="1.10.630.10">
    <property type="entry name" value="Cytochrome P450"/>
    <property type="match status" value="2"/>
</dbReference>
<dbReference type="SUPFAM" id="SSF48264">
    <property type="entry name" value="Cytochrome P450"/>
    <property type="match status" value="2"/>
</dbReference>
<dbReference type="InterPro" id="IPR001128">
    <property type="entry name" value="Cyt_P450"/>
</dbReference>
<dbReference type="InterPro" id="IPR036396">
    <property type="entry name" value="Cyt_P450_sf"/>
</dbReference>
<dbReference type="Proteomes" id="UP001497444">
    <property type="component" value="Chromosome 9"/>
</dbReference>
<organism evidence="5 6">
    <name type="scientific">Sphagnum jensenii</name>
    <dbReference type="NCBI Taxonomy" id="128206"/>
    <lineage>
        <taxon>Eukaryota</taxon>
        <taxon>Viridiplantae</taxon>
        <taxon>Streptophyta</taxon>
        <taxon>Embryophyta</taxon>
        <taxon>Bryophyta</taxon>
        <taxon>Sphagnophytina</taxon>
        <taxon>Sphagnopsida</taxon>
        <taxon>Sphagnales</taxon>
        <taxon>Sphagnaceae</taxon>
        <taxon>Sphagnum</taxon>
    </lineage>
</organism>
<gene>
    <name evidence="5" type="ORF">CSSPJE1EN1_LOCUS24851</name>
</gene>
<name>A0ABP0XNR9_9BRYO</name>
<evidence type="ECO:0008006" key="7">
    <source>
        <dbReference type="Google" id="ProtNLM"/>
    </source>
</evidence>
<evidence type="ECO:0000256" key="2">
    <source>
        <dbReference type="ARBA" id="ARBA00022723"/>
    </source>
</evidence>
<keyword evidence="6" id="KW-1185">Reference proteome</keyword>
<accession>A0ABP0XNR9</accession>
<reference evidence="5" key="1">
    <citation type="submission" date="2024-02" db="EMBL/GenBank/DDBJ databases">
        <authorList>
            <consortium name="ELIXIR-Norway"/>
            <consortium name="Elixir Norway"/>
        </authorList>
    </citation>
    <scope>NUCLEOTIDE SEQUENCE</scope>
</reference>
<feature type="non-terminal residue" evidence="5">
    <location>
        <position position="1"/>
    </location>
</feature>
<evidence type="ECO:0000313" key="6">
    <source>
        <dbReference type="Proteomes" id="UP001497444"/>
    </source>
</evidence>
<dbReference type="PANTHER" id="PTHR24296">
    <property type="entry name" value="CYTOCHROME P450"/>
    <property type="match status" value="1"/>
</dbReference>
<dbReference type="EMBL" id="OZ020104">
    <property type="protein sequence ID" value="CAK9279373.1"/>
    <property type="molecule type" value="Genomic_DNA"/>
</dbReference>
<proteinExistence type="inferred from homology"/>
<dbReference type="Pfam" id="PF00067">
    <property type="entry name" value="p450"/>
    <property type="match status" value="1"/>
</dbReference>
<sequence length="210" mass="23844">RKKKAPIKWPLLGSLVEVLCNYHRYNDWLVPYLQKASTMRVDLPAGPTYTYTVDPSNVEHILKNNFANYPKGDAFKENMHIFLGDGIFNADGEEWRRQRKTASFEFSSKILRDFSTVVFKEYTLKLAVILNNAATAHQAVDMKDPKGVIADDLLPDGTKVKKGSLVVYVAYAMGRMTALWGADACDFKPERWLKDGVVQPESPFKFTAFQ</sequence>